<dbReference type="InterPro" id="IPR000953">
    <property type="entry name" value="Chromo/chromo_shadow_dom"/>
</dbReference>
<dbReference type="CDD" id="cd00024">
    <property type="entry name" value="CD_CSD"/>
    <property type="match status" value="1"/>
</dbReference>
<organism evidence="4 5">
    <name type="scientific">Rotaria socialis</name>
    <dbReference type="NCBI Taxonomy" id="392032"/>
    <lineage>
        <taxon>Eukaryota</taxon>
        <taxon>Metazoa</taxon>
        <taxon>Spiralia</taxon>
        <taxon>Gnathifera</taxon>
        <taxon>Rotifera</taxon>
        <taxon>Eurotatoria</taxon>
        <taxon>Bdelloidea</taxon>
        <taxon>Philodinida</taxon>
        <taxon>Philodinidae</taxon>
        <taxon>Rotaria</taxon>
    </lineage>
</organism>
<keyword evidence="5" id="KW-1185">Reference proteome</keyword>
<gene>
    <name evidence="4" type="ORF">UJA718_LOCUS35552</name>
</gene>
<proteinExistence type="predicted"/>
<dbReference type="Pfam" id="PF00385">
    <property type="entry name" value="Chromo"/>
    <property type="match status" value="1"/>
</dbReference>
<dbReference type="AlphaFoldDB" id="A0A821HK64"/>
<evidence type="ECO:0000259" key="3">
    <source>
        <dbReference type="PROSITE" id="PS50013"/>
    </source>
</evidence>
<evidence type="ECO:0000256" key="1">
    <source>
        <dbReference type="ARBA" id="ARBA00004123"/>
    </source>
</evidence>
<dbReference type="InterPro" id="IPR016197">
    <property type="entry name" value="Chromo-like_dom_sf"/>
</dbReference>
<name>A0A821HK64_9BILA</name>
<dbReference type="Gene3D" id="2.40.50.40">
    <property type="match status" value="1"/>
</dbReference>
<keyword evidence="2" id="KW-0539">Nucleus</keyword>
<dbReference type="SUPFAM" id="SSF54160">
    <property type="entry name" value="Chromo domain-like"/>
    <property type="match status" value="1"/>
</dbReference>
<reference evidence="4" key="1">
    <citation type="submission" date="2021-02" db="EMBL/GenBank/DDBJ databases">
        <authorList>
            <person name="Nowell W R."/>
        </authorList>
    </citation>
    <scope>NUCLEOTIDE SEQUENCE</scope>
</reference>
<feature type="domain" description="Chromo" evidence="3">
    <location>
        <begin position="6"/>
        <end position="65"/>
    </location>
</feature>
<dbReference type="GO" id="GO:0005634">
    <property type="term" value="C:nucleus"/>
    <property type="evidence" value="ECO:0007669"/>
    <property type="project" value="UniProtKB-SubCell"/>
</dbReference>
<sequence length="105" mass="12678">MADDIYVVEEILDRKLLNNGQIEYLLKWFGYDEEDATWEPEENIFCKDLIRIYESNRKFNEIQENINEECRKILSEICDHTDETSNFRDNIFSVKQNFLCNNKTL</sequence>
<dbReference type="SMART" id="SM00298">
    <property type="entry name" value="CHROMO"/>
    <property type="match status" value="1"/>
</dbReference>
<comment type="caution">
    <text evidence="4">The sequence shown here is derived from an EMBL/GenBank/DDBJ whole genome shotgun (WGS) entry which is preliminary data.</text>
</comment>
<comment type="subcellular location">
    <subcellularLocation>
        <location evidence="1">Nucleus</location>
    </subcellularLocation>
</comment>
<protein>
    <recommendedName>
        <fullName evidence="3">Chromo domain-containing protein</fullName>
    </recommendedName>
</protein>
<accession>A0A821HK64</accession>
<dbReference type="PROSITE" id="PS00598">
    <property type="entry name" value="CHROMO_1"/>
    <property type="match status" value="1"/>
</dbReference>
<dbReference type="Proteomes" id="UP000663873">
    <property type="component" value="Unassembled WGS sequence"/>
</dbReference>
<dbReference type="PANTHER" id="PTHR22812">
    <property type="entry name" value="CHROMOBOX PROTEIN"/>
    <property type="match status" value="1"/>
</dbReference>
<dbReference type="InterPro" id="IPR051219">
    <property type="entry name" value="Heterochromatin_chromo-domain"/>
</dbReference>
<dbReference type="InterPro" id="IPR023779">
    <property type="entry name" value="Chromodomain_CS"/>
</dbReference>
<evidence type="ECO:0000313" key="5">
    <source>
        <dbReference type="Proteomes" id="UP000663873"/>
    </source>
</evidence>
<dbReference type="EMBL" id="CAJOBP010033355">
    <property type="protein sequence ID" value="CAF4687052.1"/>
    <property type="molecule type" value="Genomic_DNA"/>
</dbReference>
<dbReference type="PROSITE" id="PS50013">
    <property type="entry name" value="CHROMO_2"/>
    <property type="match status" value="1"/>
</dbReference>
<evidence type="ECO:0000313" key="4">
    <source>
        <dbReference type="EMBL" id="CAF4687052.1"/>
    </source>
</evidence>
<dbReference type="InterPro" id="IPR023780">
    <property type="entry name" value="Chromo_domain"/>
</dbReference>
<dbReference type="PRINTS" id="PR00504">
    <property type="entry name" value="CHROMODOMAIN"/>
</dbReference>
<dbReference type="InterPro" id="IPR017984">
    <property type="entry name" value="Chromo_dom_subgr"/>
</dbReference>
<evidence type="ECO:0000256" key="2">
    <source>
        <dbReference type="ARBA" id="ARBA00023242"/>
    </source>
</evidence>